<evidence type="ECO:0000313" key="4">
    <source>
        <dbReference type="Proteomes" id="UP001523550"/>
    </source>
</evidence>
<keyword evidence="2" id="KW-0812">Transmembrane</keyword>
<dbReference type="InterPro" id="IPR012902">
    <property type="entry name" value="N_methyl_site"/>
</dbReference>
<dbReference type="EMBL" id="JALJYF010000002">
    <property type="protein sequence ID" value="MCP1728086.1"/>
    <property type="molecule type" value="Genomic_DNA"/>
</dbReference>
<accession>A0ABT1G9Z9</accession>
<dbReference type="SUPFAM" id="SSF54523">
    <property type="entry name" value="Pili subunits"/>
    <property type="match status" value="1"/>
</dbReference>
<dbReference type="PROSITE" id="PS00409">
    <property type="entry name" value="PROKAR_NTER_METHYL"/>
    <property type="match status" value="1"/>
</dbReference>
<gene>
    <name evidence="3" type="ORF">J2T60_002086</name>
</gene>
<feature type="transmembrane region" description="Helical" evidence="2">
    <location>
        <begin position="12"/>
        <end position="33"/>
    </location>
</feature>
<dbReference type="Proteomes" id="UP001523550">
    <property type="component" value="Unassembled WGS sequence"/>
</dbReference>
<keyword evidence="2" id="KW-1133">Transmembrane helix</keyword>
<evidence type="ECO:0000313" key="3">
    <source>
        <dbReference type="EMBL" id="MCP1728086.1"/>
    </source>
</evidence>
<keyword evidence="2" id="KW-0472">Membrane</keyword>
<protein>
    <submittedName>
        <fullName evidence="3">MSHA pilin protein MshD</fullName>
    </submittedName>
</protein>
<dbReference type="RefSeq" id="WP_253449566.1">
    <property type="nucleotide sequence ID" value="NZ_JALJYF010000002.1"/>
</dbReference>
<organism evidence="3 4">
    <name type="scientific">Natronospira proteinivora</name>
    <dbReference type="NCBI Taxonomy" id="1807133"/>
    <lineage>
        <taxon>Bacteria</taxon>
        <taxon>Pseudomonadati</taxon>
        <taxon>Pseudomonadota</taxon>
        <taxon>Gammaproteobacteria</taxon>
        <taxon>Natronospirales</taxon>
        <taxon>Natronospiraceae</taxon>
        <taxon>Natronospira</taxon>
    </lineage>
</organism>
<dbReference type="Pfam" id="PF07963">
    <property type="entry name" value="N_methyl"/>
    <property type="match status" value="1"/>
</dbReference>
<evidence type="ECO:0000256" key="2">
    <source>
        <dbReference type="SAM" id="Phobius"/>
    </source>
</evidence>
<feature type="region of interest" description="Disordered" evidence="1">
    <location>
        <begin position="66"/>
        <end position="99"/>
    </location>
</feature>
<sequence>MKGLLRQRGVTLIELIISIVVIGIAAAAILAVYTTVIRASADPMIRAQAIAIGEAYMEEILAQPISGSASPGDDRADLDNVPAYDELSDSGAHNAEGEPIDGLEDYQVDVLVTADNTFATGNEFRIDVSVADQAGTVNITLSSWRVGE</sequence>
<evidence type="ECO:0000256" key="1">
    <source>
        <dbReference type="SAM" id="MobiDB-lite"/>
    </source>
</evidence>
<dbReference type="NCBIfam" id="TIGR02532">
    <property type="entry name" value="IV_pilin_GFxxxE"/>
    <property type="match status" value="1"/>
</dbReference>
<comment type="caution">
    <text evidence="3">The sequence shown here is derived from an EMBL/GenBank/DDBJ whole genome shotgun (WGS) entry which is preliminary data.</text>
</comment>
<reference evidence="3 4" key="1">
    <citation type="submission" date="2022-03" db="EMBL/GenBank/DDBJ databases">
        <title>Genomic Encyclopedia of Type Strains, Phase III (KMG-III): the genomes of soil and plant-associated and newly described type strains.</title>
        <authorList>
            <person name="Whitman W."/>
        </authorList>
    </citation>
    <scope>NUCLEOTIDE SEQUENCE [LARGE SCALE GENOMIC DNA]</scope>
    <source>
        <strain evidence="3 4">BSker1</strain>
    </source>
</reference>
<dbReference type="InterPro" id="IPR045584">
    <property type="entry name" value="Pilin-like"/>
</dbReference>
<proteinExistence type="predicted"/>
<name>A0ABT1G9Z9_9GAMM</name>
<dbReference type="Gene3D" id="3.30.700.10">
    <property type="entry name" value="Glycoprotein, Type 4 Pilin"/>
    <property type="match status" value="1"/>
</dbReference>
<keyword evidence="4" id="KW-1185">Reference proteome</keyword>